<proteinExistence type="predicted"/>
<dbReference type="OrthoDB" id="8853900at2"/>
<dbReference type="EMBL" id="CP031395">
    <property type="protein sequence ID" value="QBK06052.1"/>
    <property type="molecule type" value="Genomic_DNA"/>
</dbReference>
<dbReference type="InterPro" id="IPR011006">
    <property type="entry name" value="CheY-like_superfamily"/>
</dbReference>
<dbReference type="PROSITE" id="PS50110">
    <property type="entry name" value="RESPONSE_REGULATORY"/>
    <property type="match status" value="1"/>
</dbReference>
<dbReference type="AlphaFoldDB" id="A0A4P6ULH7"/>
<reference evidence="3 4" key="1">
    <citation type="submission" date="2018-07" db="EMBL/GenBank/DDBJ databases">
        <title>Exploring interactions and the metabolic potential of the ultra-small soil bacteria Hylemonella gracilis.</title>
        <authorList>
            <person name="Tyc O."/>
            <person name="Kulkarni P."/>
            <person name="Gawehns F."/>
            <person name="Hundscheid M."/>
            <person name="Zweers H."/>
            <person name="Garbeva P."/>
        </authorList>
    </citation>
    <scope>NUCLEOTIDE SEQUENCE [LARGE SCALE GENOMIC DNA]</scope>
    <source>
        <strain evidence="3 4">NS1</strain>
    </source>
</reference>
<feature type="domain" description="Response regulatory" evidence="2">
    <location>
        <begin position="7"/>
        <end position="120"/>
    </location>
</feature>
<dbReference type="KEGG" id="hgr:DW355_16150"/>
<evidence type="ECO:0000313" key="3">
    <source>
        <dbReference type="EMBL" id="QBK06052.1"/>
    </source>
</evidence>
<dbReference type="Gene3D" id="3.40.50.2300">
    <property type="match status" value="1"/>
</dbReference>
<protein>
    <submittedName>
        <fullName evidence="3">Response regulator</fullName>
    </submittedName>
</protein>
<dbReference type="GO" id="GO:0000160">
    <property type="term" value="P:phosphorelay signal transduction system"/>
    <property type="evidence" value="ECO:0007669"/>
    <property type="project" value="InterPro"/>
</dbReference>
<organism evidence="3 4">
    <name type="scientific">Hylemonella gracilis</name>
    <dbReference type="NCBI Taxonomy" id="80880"/>
    <lineage>
        <taxon>Bacteria</taxon>
        <taxon>Pseudomonadati</taxon>
        <taxon>Pseudomonadota</taxon>
        <taxon>Betaproteobacteria</taxon>
        <taxon>Burkholderiales</taxon>
        <taxon>Comamonadaceae</taxon>
        <taxon>Hylemonella</taxon>
    </lineage>
</organism>
<dbReference type="Proteomes" id="UP000292939">
    <property type="component" value="Chromosome"/>
</dbReference>
<dbReference type="InterPro" id="IPR001789">
    <property type="entry name" value="Sig_transdc_resp-reg_receiver"/>
</dbReference>
<name>A0A4P6ULH7_9BURK</name>
<dbReference type="RefSeq" id="WP_131281647.1">
    <property type="nucleotide sequence ID" value="NZ_CP031395.1"/>
</dbReference>
<keyword evidence="1" id="KW-0597">Phosphoprotein</keyword>
<evidence type="ECO:0000313" key="4">
    <source>
        <dbReference type="Proteomes" id="UP000292939"/>
    </source>
</evidence>
<dbReference type="SUPFAM" id="SSF52172">
    <property type="entry name" value="CheY-like"/>
    <property type="match status" value="1"/>
</dbReference>
<gene>
    <name evidence="3" type="ORF">DW355_16150</name>
</gene>
<evidence type="ECO:0000256" key="1">
    <source>
        <dbReference type="PROSITE-ProRule" id="PRU00169"/>
    </source>
</evidence>
<feature type="modified residue" description="4-aspartylphosphate" evidence="1">
    <location>
        <position position="52"/>
    </location>
</feature>
<evidence type="ECO:0000259" key="2">
    <source>
        <dbReference type="PROSITE" id="PS50110"/>
    </source>
</evidence>
<sequence>MAEMLDWVIVVEIDPLVRSLLVEWLEEIGPRVLAFEGPQALPVIGACLVVVDLVNVRQQGADIIRRVRTLYPGVPLLGLSTQAREGMAVGSEAARNLGVDMLLPKPCERLLLQRAVRALMAGN</sequence>
<accession>A0A4P6ULH7</accession>